<evidence type="ECO:0000256" key="7">
    <source>
        <dbReference type="ARBA" id="ARBA00025127"/>
    </source>
</evidence>
<feature type="region of interest" description="Disordered" evidence="9">
    <location>
        <begin position="237"/>
        <end position="259"/>
    </location>
</feature>
<accession>A0A6A6NS68</accession>
<evidence type="ECO:0000313" key="13">
    <source>
        <dbReference type="EMBL" id="KAF2454408.1"/>
    </source>
</evidence>
<dbReference type="OrthoDB" id="272392at2759"/>
<dbReference type="Proteomes" id="UP000799766">
    <property type="component" value="Unassembled WGS sequence"/>
</dbReference>
<feature type="region of interest" description="Disordered" evidence="9">
    <location>
        <begin position="390"/>
        <end position="410"/>
    </location>
</feature>
<evidence type="ECO:0000256" key="5">
    <source>
        <dbReference type="ARBA" id="ARBA00023163"/>
    </source>
</evidence>
<evidence type="ECO:0000259" key="10">
    <source>
        <dbReference type="Pfam" id="PF05645"/>
    </source>
</evidence>
<dbReference type="GO" id="GO:0006351">
    <property type="term" value="P:DNA-templated transcription"/>
    <property type="evidence" value="ECO:0007669"/>
    <property type="project" value="InterPro"/>
</dbReference>
<dbReference type="AlphaFoldDB" id="A0A6A6NS68"/>
<keyword evidence="4 8" id="KW-0240">DNA-directed RNA polymerase</keyword>
<proteinExistence type="inferred from homology"/>
<gene>
    <name evidence="13" type="ORF">BDY21DRAFT_308832</name>
</gene>
<dbReference type="Pfam" id="PF22536">
    <property type="entry name" value="WHD_POLR3C"/>
    <property type="match status" value="1"/>
</dbReference>
<dbReference type="EMBL" id="MU001691">
    <property type="protein sequence ID" value="KAF2454408.1"/>
    <property type="molecule type" value="Genomic_DNA"/>
</dbReference>
<keyword evidence="5 8" id="KW-0804">Transcription</keyword>
<comment type="similarity">
    <text evidence="2 8">Belongs to the RNA polymerase beta chain family.</text>
</comment>
<dbReference type="InterPro" id="IPR039748">
    <property type="entry name" value="RPC3"/>
</dbReference>
<evidence type="ECO:0000256" key="8">
    <source>
        <dbReference type="RuleBase" id="RU367076"/>
    </source>
</evidence>
<evidence type="ECO:0000259" key="11">
    <source>
        <dbReference type="Pfam" id="PF08221"/>
    </source>
</evidence>
<dbReference type="InterPro" id="IPR055207">
    <property type="entry name" value="POLR3C_WHD"/>
</dbReference>
<keyword evidence="14" id="KW-1185">Reference proteome</keyword>
<comment type="subcellular location">
    <subcellularLocation>
        <location evidence="1 8">Nucleus</location>
    </subcellularLocation>
</comment>
<dbReference type="PANTHER" id="PTHR12949:SF0">
    <property type="entry name" value="DNA-DIRECTED RNA POLYMERASE III SUBUNIT RPC3"/>
    <property type="match status" value="1"/>
</dbReference>
<evidence type="ECO:0000256" key="6">
    <source>
        <dbReference type="ARBA" id="ARBA00023242"/>
    </source>
</evidence>
<name>A0A6A6NS68_9PEZI</name>
<feature type="domain" description="RNA polymerase III subunit RPC82-related helix-turn-helix" evidence="11">
    <location>
        <begin position="7"/>
        <end position="66"/>
    </location>
</feature>
<dbReference type="GO" id="GO:0003697">
    <property type="term" value="F:single-stranded DNA binding"/>
    <property type="evidence" value="ECO:0007669"/>
    <property type="project" value="UniProtKB-UniRule"/>
</dbReference>
<evidence type="ECO:0000256" key="9">
    <source>
        <dbReference type="SAM" id="MobiDB-lite"/>
    </source>
</evidence>
<reference evidence="13" key="1">
    <citation type="journal article" date="2020" name="Stud. Mycol.">
        <title>101 Dothideomycetes genomes: a test case for predicting lifestyles and emergence of pathogens.</title>
        <authorList>
            <person name="Haridas S."/>
            <person name="Albert R."/>
            <person name="Binder M."/>
            <person name="Bloem J."/>
            <person name="Labutti K."/>
            <person name="Salamov A."/>
            <person name="Andreopoulos B."/>
            <person name="Baker S."/>
            <person name="Barry K."/>
            <person name="Bills G."/>
            <person name="Bluhm B."/>
            <person name="Cannon C."/>
            <person name="Castanera R."/>
            <person name="Culley D."/>
            <person name="Daum C."/>
            <person name="Ezra D."/>
            <person name="Gonzalez J."/>
            <person name="Henrissat B."/>
            <person name="Kuo A."/>
            <person name="Liang C."/>
            <person name="Lipzen A."/>
            <person name="Lutzoni F."/>
            <person name="Magnuson J."/>
            <person name="Mondo S."/>
            <person name="Nolan M."/>
            <person name="Ohm R."/>
            <person name="Pangilinan J."/>
            <person name="Park H.-J."/>
            <person name="Ramirez L."/>
            <person name="Alfaro M."/>
            <person name="Sun H."/>
            <person name="Tritt A."/>
            <person name="Yoshinaga Y."/>
            <person name="Zwiers L.-H."/>
            <person name="Turgeon B."/>
            <person name="Goodwin S."/>
            <person name="Spatafora J."/>
            <person name="Crous P."/>
            <person name="Grigoriev I."/>
        </authorList>
    </citation>
    <scope>NUCLEOTIDE SEQUENCE</scope>
    <source>
        <strain evidence="13">ATCC 16933</strain>
    </source>
</reference>
<evidence type="ECO:0000313" key="14">
    <source>
        <dbReference type="Proteomes" id="UP000799766"/>
    </source>
</evidence>
<dbReference type="InterPro" id="IPR013197">
    <property type="entry name" value="RNA_pol_III_RPC82-rel_HTH"/>
</dbReference>
<dbReference type="PANTHER" id="PTHR12949">
    <property type="entry name" value="RNA POLYMERASE III DNA DIRECTED -RELATED"/>
    <property type="match status" value="1"/>
</dbReference>
<protein>
    <recommendedName>
        <fullName evidence="8">DNA-directed RNA polymerase III subunit RPC3</fullName>
        <shortName evidence="8">RNA polymerase III subunit C3</shortName>
    </recommendedName>
</protein>
<evidence type="ECO:0000259" key="12">
    <source>
        <dbReference type="Pfam" id="PF22536"/>
    </source>
</evidence>
<keyword evidence="6 8" id="KW-0539">Nucleus</keyword>
<comment type="function">
    <text evidence="7 8">DNA-dependent RNA polymerase catalyzes the transcription of DNA into RNA using the four ribonucleoside triphosphates as substrates. Specific core component of RNA polymerase III which synthesizes small RNAs, such as 5S rRNA and tRNAs.</text>
</comment>
<feature type="domain" description="DNA-directed RNA polymerase III subunit RPC3 winged-helix" evidence="12">
    <location>
        <begin position="461"/>
        <end position="537"/>
    </location>
</feature>
<dbReference type="InterPro" id="IPR008806">
    <property type="entry name" value="RNA_pol_III_Rpc82_C"/>
</dbReference>
<feature type="domain" description="RNA polymerase III Rpc82 C -terminal" evidence="10">
    <location>
        <begin position="167"/>
        <end position="456"/>
    </location>
</feature>
<evidence type="ECO:0000256" key="4">
    <source>
        <dbReference type="ARBA" id="ARBA00022478"/>
    </source>
</evidence>
<evidence type="ECO:0000256" key="2">
    <source>
        <dbReference type="ARBA" id="ARBA00006835"/>
    </source>
</evidence>
<dbReference type="Gene3D" id="1.10.10.10">
    <property type="entry name" value="Winged helix-like DNA-binding domain superfamily/Winged helix DNA-binding domain"/>
    <property type="match status" value="3"/>
</dbReference>
<evidence type="ECO:0000256" key="3">
    <source>
        <dbReference type="ARBA" id="ARBA00011206"/>
    </source>
</evidence>
<comment type="subunit">
    <text evidence="3 8">Component of the RNA polymerase III (Pol III) complex consisting of 17 subunits.</text>
</comment>
<dbReference type="Pfam" id="PF08221">
    <property type="entry name" value="HTH_9"/>
    <property type="match status" value="1"/>
</dbReference>
<dbReference type="GO" id="GO:0005666">
    <property type="term" value="C:RNA polymerase III complex"/>
    <property type="evidence" value="ECO:0007669"/>
    <property type="project" value="UniProtKB-UniRule"/>
</dbReference>
<organism evidence="13 14">
    <name type="scientific">Lineolata rhizophorae</name>
    <dbReference type="NCBI Taxonomy" id="578093"/>
    <lineage>
        <taxon>Eukaryota</taxon>
        <taxon>Fungi</taxon>
        <taxon>Dikarya</taxon>
        <taxon>Ascomycota</taxon>
        <taxon>Pezizomycotina</taxon>
        <taxon>Dothideomycetes</taxon>
        <taxon>Dothideomycetes incertae sedis</taxon>
        <taxon>Lineolatales</taxon>
        <taxon>Lineolataceae</taxon>
        <taxon>Lineolata</taxon>
    </lineage>
</organism>
<dbReference type="Pfam" id="PF05645">
    <property type="entry name" value="RNA_pol_Rpc82"/>
    <property type="match status" value="1"/>
</dbReference>
<evidence type="ECO:0000256" key="1">
    <source>
        <dbReference type="ARBA" id="ARBA00004123"/>
    </source>
</evidence>
<sequence length="633" mass="71103">MAQNFAELCTLLVDDLYGELSSRVFSTLLRHGRLTLAGLAQTSGLTSRQLKHGLVVLIQQHLALYYSSDSDGQTYYEADGINAYMLVRSGKIIRLLQERFGESAGGLGLNLLLLGHVKIKDLADAYGFNKRKGKTNGPEGINGGGIHDEEIDTSHIRSLAELHRVLDELLRAGFVVKVQETHFRPAADIENDAVQAVMESQFPNGVKGTKEKAQLATSVKALKRKWRDGDDYDEYNQSAGTNGVSNGLKRPAPGPAPTGRKRLKLNGAALNGLNGINREDESGSSLDEEMVVRLNYEKCVVAMRSQQLVRLAERHIGYETSRVYEALLRVLERKIRRCHDDLRDYVDEEDDDVAMSPTISSVEVLNALDPDTNLYGDLILDDVSVAGANGGSGIKDDEEEEGVHEVDGDNEEPGRLFLVTRHIRLLCEDPHRFATWVGRRGGGEFRVNFSELTKSLIQHEIEQTVAAKFGRFAVRLIRILYAKGKLDEKQLHLTGMIKQKEVRAVMSTMQEEGFAEIQEVPRDNNKRDTSRAIFLWFFEQDRVRRLLLAEAYKAMSRILQRIRVERDKVQSVIDKAERTDVVGNEDKYLNAAEKLALKEWMAVEERLLVQLDRHDELVATLRDFSPSYSGMVP</sequence>
<dbReference type="InterPro" id="IPR036388">
    <property type="entry name" value="WH-like_DNA-bd_sf"/>
</dbReference>